<dbReference type="Proteomes" id="UP000308349">
    <property type="component" value="Unassembled WGS sequence"/>
</dbReference>
<sequence length="94" mass="10598">MILDARGVLVEKVRGAEGRRYVEVVGLRYEGQVVWVSCVEAELMASWLVEWAVLSDVVAGPPRELSPRRTGVEDRRVRPGVRPEGKEVWRVLGE</sequence>
<dbReference type="RefSeq" id="WP_138458122.1">
    <property type="nucleotide sequence ID" value="NZ_VBUU01000031.1"/>
</dbReference>
<evidence type="ECO:0000313" key="2">
    <source>
        <dbReference type="Proteomes" id="UP000308349"/>
    </source>
</evidence>
<name>A0A5R8P7X7_9NOCA</name>
<gene>
    <name evidence="1" type="ORF">FEK35_24000</name>
</gene>
<organism evidence="1 2">
    <name type="scientific">Nocardia cyriacigeorgica</name>
    <dbReference type="NCBI Taxonomy" id="135487"/>
    <lineage>
        <taxon>Bacteria</taxon>
        <taxon>Bacillati</taxon>
        <taxon>Actinomycetota</taxon>
        <taxon>Actinomycetes</taxon>
        <taxon>Mycobacteriales</taxon>
        <taxon>Nocardiaceae</taxon>
        <taxon>Nocardia</taxon>
    </lineage>
</organism>
<reference evidence="1 2" key="1">
    <citation type="submission" date="2019-05" db="EMBL/GenBank/DDBJ databases">
        <title>Genomes sequences of two Nocardia cyriacigeorgica environmental isolates, type strains Nocardia asteroides ATCC 19247 and Nocardia cyriacigeorgica DSM 44484.</title>
        <authorList>
            <person name="Vautrin F."/>
            <person name="Bergeron E."/>
            <person name="Dubost A."/>
            <person name="Abrouk D."/>
            <person name="Rodriguez Nava V."/>
            <person name="Pujic P."/>
        </authorList>
    </citation>
    <scope>NUCLEOTIDE SEQUENCE [LARGE SCALE GENOMIC DNA]</scope>
    <source>
        <strain evidence="1 2">EML 1456</strain>
    </source>
</reference>
<proteinExistence type="predicted"/>
<comment type="caution">
    <text evidence="1">The sequence shown here is derived from an EMBL/GenBank/DDBJ whole genome shotgun (WGS) entry which is preliminary data.</text>
</comment>
<evidence type="ECO:0000313" key="1">
    <source>
        <dbReference type="EMBL" id="TLG00311.1"/>
    </source>
</evidence>
<protein>
    <submittedName>
        <fullName evidence="1">Uncharacterized protein</fullName>
    </submittedName>
</protein>
<dbReference type="AlphaFoldDB" id="A0A5R8P7X7"/>
<dbReference type="EMBL" id="VBUU01000031">
    <property type="protein sequence ID" value="TLG00311.1"/>
    <property type="molecule type" value="Genomic_DNA"/>
</dbReference>
<accession>A0A5R8P7X7</accession>